<organism evidence="2 3">
    <name type="scientific">Saprolegnia parasitica (strain CBS 223.65)</name>
    <dbReference type="NCBI Taxonomy" id="695850"/>
    <lineage>
        <taxon>Eukaryota</taxon>
        <taxon>Sar</taxon>
        <taxon>Stramenopiles</taxon>
        <taxon>Oomycota</taxon>
        <taxon>Saprolegniomycetes</taxon>
        <taxon>Saprolegniales</taxon>
        <taxon>Saprolegniaceae</taxon>
        <taxon>Saprolegnia</taxon>
    </lineage>
</organism>
<dbReference type="GeneID" id="24128907"/>
<reference evidence="2 3" key="1">
    <citation type="journal article" date="2013" name="PLoS Genet.">
        <title>Distinctive expansion of potential virulence genes in the genome of the oomycete fish pathogen Saprolegnia parasitica.</title>
        <authorList>
            <person name="Jiang R.H."/>
            <person name="de Bruijn I."/>
            <person name="Haas B.J."/>
            <person name="Belmonte R."/>
            <person name="Lobach L."/>
            <person name="Christie J."/>
            <person name="van den Ackerveken G."/>
            <person name="Bottin A."/>
            <person name="Bulone V."/>
            <person name="Diaz-Moreno S.M."/>
            <person name="Dumas B."/>
            <person name="Fan L."/>
            <person name="Gaulin E."/>
            <person name="Govers F."/>
            <person name="Grenville-Briggs L.J."/>
            <person name="Horner N.R."/>
            <person name="Levin J.Z."/>
            <person name="Mammella M."/>
            <person name="Meijer H.J."/>
            <person name="Morris P."/>
            <person name="Nusbaum C."/>
            <person name="Oome S."/>
            <person name="Phillips A.J."/>
            <person name="van Rooyen D."/>
            <person name="Rzeszutek E."/>
            <person name="Saraiva M."/>
            <person name="Secombes C.J."/>
            <person name="Seidl M.F."/>
            <person name="Snel B."/>
            <person name="Stassen J.H."/>
            <person name="Sykes S."/>
            <person name="Tripathy S."/>
            <person name="van den Berg H."/>
            <person name="Vega-Arreguin J.C."/>
            <person name="Wawra S."/>
            <person name="Young S.K."/>
            <person name="Zeng Q."/>
            <person name="Dieguez-Uribeondo J."/>
            <person name="Russ C."/>
            <person name="Tyler B.M."/>
            <person name="van West P."/>
        </authorList>
    </citation>
    <scope>NUCLEOTIDE SEQUENCE [LARGE SCALE GENOMIC DNA]</scope>
    <source>
        <strain evidence="2 3">CBS 223.65</strain>
    </source>
</reference>
<keyword evidence="3" id="KW-1185">Reference proteome</keyword>
<dbReference type="SUPFAM" id="SSF54001">
    <property type="entry name" value="Cysteine proteinases"/>
    <property type="match status" value="1"/>
</dbReference>
<evidence type="ECO:0000256" key="1">
    <source>
        <dbReference type="SAM" id="MobiDB-lite"/>
    </source>
</evidence>
<accession>A0A067CND4</accession>
<dbReference type="VEuPathDB" id="FungiDB:SPRG_06565"/>
<dbReference type="KEGG" id="spar:SPRG_06565"/>
<feature type="region of interest" description="Disordered" evidence="1">
    <location>
        <begin position="228"/>
        <end position="261"/>
    </location>
</feature>
<dbReference type="Proteomes" id="UP000030745">
    <property type="component" value="Unassembled WGS sequence"/>
</dbReference>
<name>A0A067CND4_SAPPC</name>
<gene>
    <name evidence="2" type="ORF">SPRG_06565</name>
</gene>
<dbReference type="InterPro" id="IPR038765">
    <property type="entry name" value="Papain-like_cys_pep_sf"/>
</dbReference>
<evidence type="ECO:0000313" key="3">
    <source>
        <dbReference type="Proteomes" id="UP000030745"/>
    </source>
</evidence>
<evidence type="ECO:0008006" key="4">
    <source>
        <dbReference type="Google" id="ProtNLM"/>
    </source>
</evidence>
<sequence>MRACAASVTLSTTYRRFLWLKESTCAVVNNGNRFQWGDELAFTLVIRDAVLVFTDVDGPQAQELGLRSGDVLRFITMAEKVVAPDAILKVLSAWTGMEALYIAIGTPDNEISEVAKGRMSTCKGKTAVVSTGWYCKSEDRLKVGDLLRKYKMRKRGAHTWFEKVVKVKKFHLWYGEEDDESNTKTPDYFYTAVHHDEIAALYAAWLKSADCKWMFPNGPPKRVLKRKALEERPESASKRKATAATPIDRLKRQKSPKGEDASKKVDMVAKVTVLLFCAGFHFWLEVVEDGIAYILDSMPGNTNDGFRRCCTQGHQANFKVKSVNVKKQTGGIDCGLHLLGNLDEDESSMKDFKSVKGFISRAALRVKIHDLALLEIMALETKYWGLHGPTNIYRPCFTESKLSAAQISISWVCKPGAVLKSKDKKSTLKDNTLVEFKRNDEYFQRLKPYKSDYTEEQWLELEEMHK</sequence>
<dbReference type="AlphaFoldDB" id="A0A067CND4"/>
<feature type="compositionally biased region" description="Basic and acidic residues" evidence="1">
    <location>
        <begin position="228"/>
        <end position="237"/>
    </location>
</feature>
<evidence type="ECO:0000313" key="2">
    <source>
        <dbReference type="EMBL" id="KDO28327.1"/>
    </source>
</evidence>
<protein>
    <recommendedName>
        <fullName evidence="4">Ubiquitin-like protease family profile domain-containing protein</fullName>
    </recommendedName>
</protein>
<dbReference type="EMBL" id="KK583211">
    <property type="protein sequence ID" value="KDO28327.1"/>
    <property type="molecule type" value="Genomic_DNA"/>
</dbReference>
<proteinExistence type="predicted"/>
<dbReference type="OrthoDB" id="10441278at2759"/>
<dbReference type="RefSeq" id="XP_012200776.1">
    <property type="nucleotide sequence ID" value="XM_012345386.1"/>
</dbReference>